<evidence type="ECO:0000259" key="1">
    <source>
        <dbReference type="Pfam" id="PF05050"/>
    </source>
</evidence>
<keyword evidence="3" id="KW-1185">Reference proteome</keyword>
<gene>
    <name evidence="2" type="ORF">BST27_07500</name>
</gene>
<dbReference type="InterPro" id="IPR006342">
    <property type="entry name" value="FkbM_mtfrase"/>
</dbReference>
<dbReference type="InterPro" id="IPR029063">
    <property type="entry name" value="SAM-dependent_MTases_sf"/>
</dbReference>
<dbReference type="PANTHER" id="PTHR34203:SF15">
    <property type="entry name" value="SLL1173 PROTEIN"/>
    <property type="match status" value="1"/>
</dbReference>
<dbReference type="Gene3D" id="3.40.50.150">
    <property type="entry name" value="Vaccinia Virus protein VP39"/>
    <property type="match status" value="1"/>
</dbReference>
<feature type="domain" description="Methyltransferase FkbM" evidence="1">
    <location>
        <begin position="39"/>
        <end position="188"/>
    </location>
</feature>
<dbReference type="Proteomes" id="UP000192739">
    <property type="component" value="Unassembled WGS sequence"/>
</dbReference>
<dbReference type="AlphaFoldDB" id="A0A1E3SCU8"/>
<protein>
    <recommendedName>
        <fullName evidence="1">Methyltransferase FkbM domain-containing protein</fullName>
    </recommendedName>
</protein>
<dbReference type="PANTHER" id="PTHR34203">
    <property type="entry name" value="METHYLTRANSFERASE, FKBM FAMILY PROTEIN"/>
    <property type="match status" value="1"/>
</dbReference>
<organism evidence="2 3">
    <name type="scientific">Mycobacterium intermedium</name>
    <dbReference type="NCBI Taxonomy" id="28445"/>
    <lineage>
        <taxon>Bacteria</taxon>
        <taxon>Bacillati</taxon>
        <taxon>Actinomycetota</taxon>
        <taxon>Actinomycetes</taxon>
        <taxon>Mycobacteriales</taxon>
        <taxon>Mycobacteriaceae</taxon>
        <taxon>Mycobacterium</taxon>
        <taxon>Mycobacterium simiae complex</taxon>
    </lineage>
</organism>
<dbReference type="InterPro" id="IPR052514">
    <property type="entry name" value="SAM-dependent_MTase"/>
</dbReference>
<comment type="caution">
    <text evidence="2">The sequence shown here is derived from an EMBL/GenBank/DDBJ whole genome shotgun (WGS) entry which is preliminary data.</text>
</comment>
<evidence type="ECO:0000313" key="2">
    <source>
        <dbReference type="EMBL" id="ORB08237.1"/>
    </source>
</evidence>
<dbReference type="STRING" id="28445.BHQ20_15295"/>
<name>A0A1E3SCU8_MYCIE</name>
<accession>A0A1E3SCU8</accession>
<dbReference type="NCBIfam" id="TIGR01444">
    <property type="entry name" value="fkbM_fam"/>
    <property type="match status" value="1"/>
</dbReference>
<dbReference type="SUPFAM" id="SSF53335">
    <property type="entry name" value="S-adenosyl-L-methionine-dependent methyltransferases"/>
    <property type="match status" value="1"/>
</dbReference>
<reference evidence="2 3" key="1">
    <citation type="submission" date="2017-02" db="EMBL/GenBank/DDBJ databases">
        <title>The new phylogeny of genus Mycobacterium.</title>
        <authorList>
            <person name="Tortoli E."/>
            <person name="Trovato A."/>
            <person name="Cirillo D.M."/>
        </authorList>
    </citation>
    <scope>NUCLEOTIDE SEQUENCE [LARGE SCALE GENOMIC DNA]</scope>
    <source>
        <strain evidence="2 3">DSM 44049</strain>
    </source>
</reference>
<proteinExistence type="predicted"/>
<dbReference type="Pfam" id="PF05050">
    <property type="entry name" value="Methyltransf_21"/>
    <property type="match status" value="1"/>
</dbReference>
<sequence length="254" mass="28544">MNCLLPDLVQLYVYLFGVWEPDISGFVRRRLEPGDTFVDVGAHAGYYSLLASRLVGQGGHVVSVEASPFIFELLRENLVLAADTTSHVRVINAAATGERGELSIHLGPAWNLGWSTTLGERGLKQEALVPTAPLDELLTENEIRAARLFKIDVEGNERDVIAGMTRVLQNCRPEAEFLLELSPRWWQTGELSPEAVLEPFFAAGFHAYRVDNTYLPWRYFWPHSARPPQRVTAPLKSWIGQYDLVLSRADQTEL</sequence>
<evidence type="ECO:0000313" key="3">
    <source>
        <dbReference type="Proteomes" id="UP000192739"/>
    </source>
</evidence>
<dbReference type="EMBL" id="MVHT01000014">
    <property type="protein sequence ID" value="ORB08237.1"/>
    <property type="molecule type" value="Genomic_DNA"/>
</dbReference>